<evidence type="ECO:0000313" key="2">
    <source>
        <dbReference type="EMBL" id="KDQ12830.1"/>
    </source>
</evidence>
<dbReference type="EMBL" id="KL198047">
    <property type="protein sequence ID" value="KDQ12830.1"/>
    <property type="molecule type" value="Genomic_DNA"/>
</dbReference>
<evidence type="ECO:0000256" key="1">
    <source>
        <dbReference type="SAM" id="MobiDB-lite"/>
    </source>
</evidence>
<proteinExistence type="predicted"/>
<protein>
    <submittedName>
        <fullName evidence="2">Uncharacterized protein</fullName>
    </submittedName>
</protein>
<evidence type="ECO:0000313" key="3">
    <source>
        <dbReference type="Proteomes" id="UP000027195"/>
    </source>
</evidence>
<dbReference type="Proteomes" id="UP000027195">
    <property type="component" value="Unassembled WGS sequence"/>
</dbReference>
<dbReference type="OrthoDB" id="3200967at2759"/>
<sequence>MLPFGNSRPINARKRKSTKASKRSAATSSQPNFQLINEENVVKQRRIAGQPKLDPILTGRAAIVLSFGEIYTQAPILPNPTGRTGLQLALGDEGRKIPPQPRTDFNGSLPCDDAYDLGIDEDSVAAGKQRHYNRERHRTRRTSQWNRWSNEVLPSLIDPFLSQQLASQCGRIPTPLPSDYCKPCSCDTIRSITITLATWNSLCYILCAATAIC</sequence>
<organism evidence="2 3">
    <name type="scientific">Botryobasidium botryosum (strain FD-172 SS1)</name>
    <dbReference type="NCBI Taxonomy" id="930990"/>
    <lineage>
        <taxon>Eukaryota</taxon>
        <taxon>Fungi</taxon>
        <taxon>Dikarya</taxon>
        <taxon>Basidiomycota</taxon>
        <taxon>Agaricomycotina</taxon>
        <taxon>Agaricomycetes</taxon>
        <taxon>Cantharellales</taxon>
        <taxon>Botryobasidiaceae</taxon>
        <taxon>Botryobasidium</taxon>
    </lineage>
</organism>
<name>A0A067MDT3_BOTB1</name>
<keyword evidence="3" id="KW-1185">Reference proteome</keyword>
<dbReference type="AlphaFoldDB" id="A0A067MDT3"/>
<reference evidence="3" key="1">
    <citation type="journal article" date="2014" name="Proc. Natl. Acad. Sci. U.S.A.">
        <title>Extensive sampling of basidiomycete genomes demonstrates inadequacy of the white-rot/brown-rot paradigm for wood decay fungi.</title>
        <authorList>
            <person name="Riley R."/>
            <person name="Salamov A.A."/>
            <person name="Brown D.W."/>
            <person name="Nagy L.G."/>
            <person name="Floudas D."/>
            <person name="Held B.W."/>
            <person name="Levasseur A."/>
            <person name="Lombard V."/>
            <person name="Morin E."/>
            <person name="Otillar R."/>
            <person name="Lindquist E.A."/>
            <person name="Sun H."/>
            <person name="LaButti K.M."/>
            <person name="Schmutz J."/>
            <person name="Jabbour D."/>
            <person name="Luo H."/>
            <person name="Baker S.E."/>
            <person name="Pisabarro A.G."/>
            <person name="Walton J.D."/>
            <person name="Blanchette R.A."/>
            <person name="Henrissat B."/>
            <person name="Martin F."/>
            <person name="Cullen D."/>
            <person name="Hibbett D.S."/>
            <person name="Grigoriev I.V."/>
        </authorList>
    </citation>
    <scope>NUCLEOTIDE SEQUENCE [LARGE SCALE GENOMIC DNA]</scope>
    <source>
        <strain evidence="3">FD-172 SS1</strain>
    </source>
</reference>
<dbReference type="InParanoid" id="A0A067MDT3"/>
<feature type="compositionally biased region" description="Basic residues" evidence="1">
    <location>
        <begin position="11"/>
        <end position="22"/>
    </location>
</feature>
<dbReference type="HOGENOM" id="CLU_1294190_0_0_1"/>
<feature type="region of interest" description="Disordered" evidence="1">
    <location>
        <begin position="1"/>
        <end position="32"/>
    </location>
</feature>
<gene>
    <name evidence="2" type="ORF">BOTBODRAFT_45496</name>
</gene>
<accession>A0A067MDT3</accession>